<gene>
    <name evidence="1" type="ORF">PM3016_3133</name>
</gene>
<evidence type="ECO:0008006" key="3">
    <source>
        <dbReference type="Google" id="ProtNLM"/>
    </source>
</evidence>
<dbReference type="EMBL" id="CP003235">
    <property type="protein sequence ID" value="AFC29990.1"/>
    <property type="molecule type" value="Genomic_DNA"/>
</dbReference>
<dbReference type="STRING" id="1116391.PM3016_3133"/>
<dbReference type="KEGG" id="pmq:PM3016_3133"/>
<dbReference type="RefSeq" id="WP_014370091.1">
    <property type="nucleotide sequence ID" value="NC_016935.1"/>
</dbReference>
<organism evidence="1 2">
    <name type="scientific">Paenibacillus mucilaginosus 3016</name>
    <dbReference type="NCBI Taxonomy" id="1116391"/>
    <lineage>
        <taxon>Bacteria</taxon>
        <taxon>Bacillati</taxon>
        <taxon>Bacillota</taxon>
        <taxon>Bacilli</taxon>
        <taxon>Bacillales</taxon>
        <taxon>Paenibacillaceae</taxon>
        <taxon>Paenibacillus</taxon>
    </lineage>
</organism>
<dbReference type="Proteomes" id="UP000007523">
    <property type="component" value="Chromosome"/>
</dbReference>
<dbReference type="InterPro" id="IPR025681">
    <property type="entry name" value="COOH-NH2_lig"/>
</dbReference>
<evidence type="ECO:0000313" key="2">
    <source>
        <dbReference type="Proteomes" id="UP000007523"/>
    </source>
</evidence>
<accession>H6ND29</accession>
<reference evidence="1 2" key="1">
    <citation type="journal article" date="2012" name="J. Bacteriol.">
        <title>Complete Genome Sequence of Paenibacillus mucilaginosus 3016, a Bacterium Functional as Microbial Fertilizer.</title>
        <authorList>
            <person name="Ma M."/>
            <person name="Wang Z."/>
            <person name="Li L."/>
            <person name="Jiang X."/>
            <person name="Guan D."/>
            <person name="Cao F."/>
            <person name="Chen H."/>
            <person name="Wang X."/>
            <person name="Shen D."/>
            <person name="Du B."/>
            <person name="Li J."/>
        </authorList>
    </citation>
    <scope>NUCLEOTIDE SEQUENCE [LARGE SCALE GENOMIC DNA]</scope>
    <source>
        <strain evidence="1 2">3016</strain>
    </source>
</reference>
<dbReference type="AlphaFoldDB" id="H6ND29"/>
<dbReference type="Pfam" id="PF14395">
    <property type="entry name" value="COOH-NH2_lig"/>
    <property type="match status" value="1"/>
</dbReference>
<evidence type="ECO:0000313" key="1">
    <source>
        <dbReference type="EMBL" id="AFC29990.1"/>
    </source>
</evidence>
<name>H6ND29_9BACL</name>
<keyword evidence="2" id="KW-1185">Reference proteome</keyword>
<proteinExistence type="predicted"/>
<dbReference type="HOGENOM" id="CLU_037320_0_0_9"/>
<protein>
    <recommendedName>
        <fullName evidence="3">Phage phiEco32-like COOH.NH2 ligase-type 2</fullName>
    </recommendedName>
</protein>
<sequence length="492" mass="54941">MRAFLLHSGEEKLRPLLERLTIAHGTRLEPAEEGGHFIIHWGAYHPDRGSADVLQPVKAVLLAGSSVRAGETLALHGMDSALGEVEAAGGRSRRGKQRGGAAEDEGWTHDFLVPVFHLEALTLLHRGPGVFYGGRVPAGVRLPEGLPDRGYEEVGLEQPTYYGSKALREAVKALYALGLDYGVVRIGVRTGGTLAVRRVEAVPELTPRLAELFAGAMNRYGARLDERRGAPQLDVMLGADPEFLLLNGRGKVRFASAFMDKDGPVGCDAIVLPSRRKIYPLAELRPRPSTEVRELIVQLHRTLQLAARRITDEELVWVAGGMPVKGFPLGGHIHFSRVDLESRLLRVLDNYLALPLTLIEDGSTGQRRPQYGFLGDFRRQRHGGFEYRVLPSWMVSPAVAKGVLALAKLAAEHYPQLRQRPLSDPEVAKAYYRGDKSRIRPLLPALWRDLERLPGYAALEDYLLPLRRMMVQMRPWNEREDIRTKWKIRPYS</sequence>